<dbReference type="SMART" id="SM00248">
    <property type="entry name" value="ANK"/>
    <property type="match status" value="10"/>
</dbReference>
<dbReference type="AlphaFoldDB" id="D2DXV9"/>
<feature type="region of interest" description="Disordered" evidence="3">
    <location>
        <begin position="486"/>
        <end position="510"/>
    </location>
</feature>
<feature type="repeat" description="ANK" evidence="2">
    <location>
        <begin position="243"/>
        <end position="275"/>
    </location>
</feature>
<evidence type="ECO:0000256" key="4">
    <source>
        <dbReference type="SAM" id="SignalP"/>
    </source>
</evidence>
<evidence type="ECO:0000256" key="3">
    <source>
        <dbReference type="SAM" id="MobiDB-lite"/>
    </source>
</evidence>
<keyword evidence="2" id="KW-0040">ANK repeat</keyword>
<dbReference type="PANTHER" id="PTHR24161:SF85">
    <property type="entry name" value="PALMITOYLTRANSFERASE HIP14"/>
    <property type="match status" value="1"/>
</dbReference>
<sequence>MSRLLAKPFVVRASARIGVCTVVLCLSTHLIASDSPAPLPDAAEQKDWSRVTALLQSKADPNSPQPDGATALHWAAYHDQATAARKLLAAGAKPDITNRYGVTPLSLACTNGNETLVGALLDAGADANAVLRGGETALMTAARTGRVGPVQQLLAKGAHVEAKDRKGQTALMWAAAEGHTDVIDLLLKSGAGLHTRLKSGFTPLLFAVREGRIEAVRTLLKAGADPKEAIVTSEKTGGREASAGTSALIFAVENGHFELAMLLVKAGADPDDQRSGFTALHTLSWVRRPSRGDDEAGQPPPDTSGSLTSLDFVRQIVAAGANVNAKLSRRTTSKGRLGMGGATPFLLAAKTADMPLMKLLVKLGADPLQPNDDGCTPLMAAAGIGTYAPDEDAGTEDECLAAVEHLLSLGATVNTVDKLGETAMHGAAYKSLPRMVNLLAAKGADISVWNQKNKNGWTPLLIAQGFRAGNFKPSAGTEAAISSLMRTAGITPPPPPDRPAVGARQEYQKR</sequence>
<feature type="repeat" description="ANK" evidence="2">
    <location>
        <begin position="199"/>
        <end position="225"/>
    </location>
</feature>
<dbReference type="EMBL" id="FJ872374">
    <property type="protein sequence ID" value="ACO70932.1"/>
    <property type="molecule type" value="Genomic_DNA"/>
</dbReference>
<evidence type="ECO:0000313" key="5">
    <source>
        <dbReference type="EMBL" id="ACO70932.1"/>
    </source>
</evidence>
<dbReference type="SUPFAM" id="SSF48403">
    <property type="entry name" value="Ankyrin repeat"/>
    <property type="match status" value="1"/>
</dbReference>
<dbReference type="Pfam" id="PF00023">
    <property type="entry name" value="Ank"/>
    <property type="match status" value="2"/>
</dbReference>
<protein>
    <submittedName>
        <fullName evidence="5">Ankyrin-related protein</fullName>
    </submittedName>
</protein>
<reference evidence="5" key="1">
    <citation type="journal article" date="2010" name="FEMS Microbiol. Ecol.">
        <title>Phylogenetic and metagenomic analysis of Verrucomicrobia in former agricultural grassland soil.</title>
        <authorList>
            <person name="Kielak A."/>
            <person name="Rodrigues J.L.M."/>
            <person name="Kuramae E.E."/>
            <person name="Chain P.S.G."/>
            <person name="van Veen J.A."/>
            <person name="Kowalchuk G.A."/>
        </authorList>
    </citation>
    <scope>NUCLEOTIDE SEQUENCE</scope>
</reference>
<evidence type="ECO:0000256" key="2">
    <source>
        <dbReference type="PROSITE-ProRule" id="PRU00023"/>
    </source>
</evidence>
<keyword evidence="1" id="KW-0677">Repeat</keyword>
<dbReference type="InterPro" id="IPR036770">
    <property type="entry name" value="Ankyrin_rpt-contain_sf"/>
</dbReference>
<feature type="repeat" description="ANK" evidence="2">
    <location>
        <begin position="67"/>
        <end position="99"/>
    </location>
</feature>
<feature type="chain" id="PRO_5003030794" evidence="4">
    <location>
        <begin position="33"/>
        <end position="510"/>
    </location>
</feature>
<keyword evidence="4" id="KW-0732">Signal</keyword>
<dbReference type="PRINTS" id="PR01415">
    <property type="entry name" value="ANKYRIN"/>
</dbReference>
<feature type="repeat" description="ANK" evidence="2">
    <location>
        <begin position="133"/>
        <end position="165"/>
    </location>
</feature>
<feature type="repeat" description="ANK" evidence="2">
    <location>
        <begin position="340"/>
        <end position="372"/>
    </location>
</feature>
<dbReference type="Gene3D" id="1.25.40.20">
    <property type="entry name" value="Ankyrin repeat-containing domain"/>
    <property type="match status" value="4"/>
</dbReference>
<dbReference type="InterPro" id="IPR002110">
    <property type="entry name" value="Ankyrin_rpt"/>
</dbReference>
<dbReference type="PROSITE" id="PS50088">
    <property type="entry name" value="ANK_REPEAT"/>
    <property type="match status" value="8"/>
</dbReference>
<name>D2DXV9_9BACT</name>
<dbReference type="PANTHER" id="PTHR24161">
    <property type="entry name" value="ANK_REP_REGION DOMAIN-CONTAINING PROTEIN-RELATED"/>
    <property type="match status" value="1"/>
</dbReference>
<feature type="repeat" description="ANK" evidence="2">
    <location>
        <begin position="166"/>
        <end position="198"/>
    </location>
</feature>
<accession>D2DXV9</accession>
<proteinExistence type="predicted"/>
<feature type="repeat" description="ANK" evidence="2">
    <location>
        <begin position="100"/>
        <end position="132"/>
    </location>
</feature>
<dbReference type="Pfam" id="PF12796">
    <property type="entry name" value="Ank_2"/>
    <property type="match status" value="3"/>
</dbReference>
<feature type="region of interest" description="Disordered" evidence="3">
    <location>
        <begin position="288"/>
        <end position="307"/>
    </location>
</feature>
<evidence type="ECO:0000256" key="1">
    <source>
        <dbReference type="ARBA" id="ARBA00022737"/>
    </source>
</evidence>
<dbReference type="PROSITE" id="PS50297">
    <property type="entry name" value="ANK_REP_REGION"/>
    <property type="match status" value="8"/>
</dbReference>
<organism evidence="5">
    <name type="scientific">uncultured Verrucomicrobiota bacterium</name>
    <dbReference type="NCBI Taxonomy" id="156588"/>
    <lineage>
        <taxon>Bacteria</taxon>
        <taxon>Pseudomonadati</taxon>
        <taxon>Verrucomicrobiota</taxon>
        <taxon>environmental samples</taxon>
    </lineage>
</organism>
<feature type="repeat" description="ANK" evidence="2">
    <location>
        <begin position="419"/>
        <end position="451"/>
    </location>
</feature>
<feature type="signal peptide" evidence="4">
    <location>
        <begin position="1"/>
        <end position="32"/>
    </location>
</feature>